<protein>
    <recommendedName>
        <fullName evidence="2">2EXR domain-containing protein</fullName>
    </recommendedName>
</protein>
<feature type="compositionally biased region" description="Polar residues" evidence="1">
    <location>
        <begin position="51"/>
        <end position="69"/>
    </location>
</feature>
<name>A0A9P8C5K0_9HELO</name>
<evidence type="ECO:0000259" key="2">
    <source>
        <dbReference type="Pfam" id="PF20150"/>
    </source>
</evidence>
<dbReference type="InterPro" id="IPR045518">
    <property type="entry name" value="2EXR"/>
</dbReference>
<feature type="domain" description="2EXR" evidence="2">
    <location>
        <begin position="85"/>
        <end position="168"/>
    </location>
</feature>
<keyword evidence="4" id="KW-1185">Reference proteome</keyword>
<sequence>MEPTTINTGRQGENTPNNENHEESTPAPVASSSNAMQPSRYSRSRLEVIDNSITLPPSTSAPAVDSTNNIEKRASESKEETIGRFTCYPKLPLELRELVLDESFPEERIIGLCGRPWTIESVTPGGELNSITHANSEIRKHILKQYTLLASEDLMNKPVWARLDHDIILLSLDHYFASWDVVLGIPDAKRSLIKRLALEG</sequence>
<accession>A0A9P8C5K0</accession>
<dbReference type="OrthoDB" id="3473305at2759"/>
<comment type="caution">
    <text evidence="3">The sequence shown here is derived from an EMBL/GenBank/DDBJ whole genome shotgun (WGS) entry which is preliminary data.</text>
</comment>
<proteinExistence type="predicted"/>
<dbReference type="AlphaFoldDB" id="A0A9P8C5K0"/>
<dbReference type="EMBL" id="MU251468">
    <property type="protein sequence ID" value="KAG9234282.1"/>
    <property type="molecule type" value="Genomic_DNA"/>
</dbReference>
<dbReference type="PANTHER" id="PTHR35910:SF1">
    <property type="entry name" value="2EXR DOMAIN-CONTAINING PROTEIN"/>
    <property type="match status" value="1"/>
</dbReference>
<evidence type="ECO:0000313" key="4">
    <source>
        <dbReference type="Proteomes" id="UP000824998"/>
    </source>
</evidence>
<dbReference type="Pfam" id="PF20150">
    <property type="entry name" value="2EXR"/>
    <property type="match status" value="1"/>
</dbReference>
<gene>
    <name evidence="3" type="ORF">BJ875DRAFT_509955</name>
</gene>
<reference evidence="3" key="1">
    <citation type="journal article" date="2021" name="IMA Fungus">
        <title>Genomic characterization of three marine fungi, including Emericellopsis atlantica sp. nov. with signatures of a generalist lifestyle and marine biomass degradation.</title>
        <authorList>
            <person name="Hagestad O.C."/>
            <person name="Hou L."/>
            <person name="Andersen J.H."/>
            <person name="Hansen E.H."/>
            <person name="Altermark B."/>
            <person name="Li C."/>
            <person name="Kuhnert E."/>
            <person name="Cox R.J."/>
            <person name="Crous P.W."/>
            <person name="Spatafora J.W."/>
            <person name="Lail K."/>
            <person name="Amirebrahimi M."/>
            <person name="Lipzen A."/>
            <person name="Pangilinan J."/>
            <person name="Andreopoulos W."/>
            <person name="Hayes R.D."/>
            <person name="Ng V."/>
            <person name="Grigoriev I.V."/>
            <person name="Jackson S.A."/>
            <person name="Sutton T.D.S."/>
            <person name="Dobson A.D.W."/>
            <person name="Rama T."/>
        </authorList>
    </citation>
    <scope>NUCLEOTIDE SEQUENCE</scope>
    <source>
        <strain evidence="3">TRa018bII</strain>
    </source>
</reference>
<feature type="compositionally biased region" description="Polar residues" evidence="1">
    <location>
        <begin position="1"/>
        <end position="18"/>
    </location>
</feature>
<feature type="compositionally biased region" description="Polar residues" evidence="1">
    <location>
        <begin position="30"/>
        <end position="41"/>
    </location>
</feature>
<feature type="region of interest" description="Disordered" evidence="1">
    <location>
        <begin position="1"/>
        <end position="76"/>
    </location>
</feature>
<dbReference type="Proteomes" id="UP000824998">
    <property type="component" value="Unassembled WGS sequence"/>
</dbReference>
<dbReference type="PANTHER" id="PTHR35910">
    <property type="entry name" value="2EXR DOMAIN-CONTAINING PROTEIN"/>
    <property type="match status" value="1"/>
</dbReference>
<evidence type="ECO:0000313" key="3">
    <source>
        <dbReference type="EMBL" id="KAG9234282.1"/>
    </source>
</evidence>
<evidence type="ECO:0000256" key="1">
    <source>
        <dbReference type="SAM" id="MobiDB-lite"/>
    </source>
</evidence>
<organism evidence="3 4">
    <name type="scientific">Amylocarpus encephaloides</name>
    <dbReference type="NCBI Taxonomy" id="45428"/>
    <lineage>
        <taxon>Eukaryota</taxon>
        <taxon>Fungi</taxon>
        <taxon>Dikarya</taxon>
        <taxon>Ascomycota</taxon>
        <taxon>Pezizomycotina</taxon>
        <taxon>Leotiomycetes</taxon>
        <taxon>Helotiales</taxon>
        <taxon>Helotiales incertae sedis</taxon>
        <taxon>Amylocarpus</taxon>
    </lineage>
</organism>